<gene>
    <name evidence="5" type="ORF">N1027_19275</name>
</gene>
<dbReference type="PRINTS" id="PR00038">
    <property type="entry name" value="HTHLUXR"/>
</dbReference>
<dbReference type="Proteomes" id="UP001165584">
    <property type="component" value="Unassembled WGS sequence"/>
</dbReference>
<evidence type="ECO:0000259" key="4">
    <source>
        <dbReference type="PROSITE" id="PS50110"/>
    </source>
</evidence>
<organism evidence="5 6">
    <name type="scientific">Herbiconiux aconitum</name>
    <dbReference type="NCBI Taxonomy" id="2970913"/>
    <lineage>
        <taxon>Bacteria</taxon>
        <taxon>Bacillati</taxon>
        <taxon>Actinomycetota</taxon>
        <taxon>Actinomycetes</taxon>
        <taxon>Micrococcales</taxon>
        <taxon>Microbacteriaceae</taxon>
        <taxon>Herbiconiux</taxon>
    </lineage>
</organism>
<name>A0ABT2GVU0_9MICO</name>
<reference evidence="5" key="1">
    <citation type="submission" date="2022-08" db="EMBL/GenBank/DDBJ databases">
        <authorList>
            <person name="Deng Y."/>
            <person name="Han X.-F."/>
            <person name="Zhang Y.-Q."/>
        </authorList>
    </citation>
    <scope>NUCLEOTIDE SEQUENCE</scope>
    <source>
        <strain evidence="5">CPCC 205763</strain>
    </source>
</reference>
<evidence type="ECO:0000259" key="3">
    <source>
        <dbReference type="PROSITE" id="PS50043"/>
    </source>
</evidence>
<dbReference type="InterPro" id="IPR016032">
    <property type="entry name" value="Sig_transdc_resp-reg_C-effctor"/>
</dbReference>
<dbReference type="EMBL" id="JANLCM010000003">
    <property type="protein sequence ID" value="MCS5720273.1"/>
    <property type="molecule type" value="Genomic_DNA"/>
</dbReference>
<protein>
    <submittedName>
        <fullName evidence="5">Response regulator transcription factor</fullName>
    </submittedName>
</protein>
<dbReference type="PROSITE" id="PS50110">
    <property type="entry name" value="RESPONSE_REGULATORY"/>
    <property type="match status" value="1"/>
</dbReference>
<dbReference type="PANTHER" id="PTHR43214">
    <property type="entry name" value="TWO-COMPONENT RESPONSE REGULATOR"/>
    <property type="match status" value="1"/>
</dbReference>
<feature type="domain" description="Response regulatory" evidence="4">
    <location>
        <begin position="4"/>
        <end position="117"/>
    </location>
</feature>
<dbReference type="PROSITE" id="PS50043">
    <property type="entry name" value="HTH_LUXR_2"/>
    <property type="match status" value="1"/>
</dbReference>
<evidence type="ECO:0000256" key="2">
    <source>
        <dbReference type="PROSITE-ProRule" id="PRU00169"/>
    </source>
</evidence>
<dbReference type="RefSeq" id="WP_259510528.1">
    <property type="nucleotide sequence ID" value="NZ_JANLCM010000003.1"/>
</dbReference>
<keyword evidence="6" id="KW-1185">Reference proteome</keyword>
<evidence type="ECO:0000256" key="1">
    <source>
        <dbReference type="ARBA" id="ARBA00023125"/>
    </source>
</evidence>
<dbReference type="InterPro" id="IPR039420">
    <property type="entry name" value="WalR-like"/>
</dbReference>
<comment type="caution">
    <text evidence="5">The sequence shown here is derived from an EMBL/GenBank/DDBJ whole genome shotgun (WGS) entry which is preliminary data.</text>
</comment>
<dbReference type="Pfam" id="PF00196">
    <property type="entry name" value="GerE"/>
    <property type="match status" value="1"/>
</dbReference>
<keyword evidence="2" id="KW-0597">Phosphoprotein</keyword>
<dbReference type="InterPro" id="IPR000792">
    <property type="entry name" value="Tscrpt_reg_LuxR_C"/>
</dbReference>
<evidence type="ECO:0000313" key="5">
    <source>
        <dbReference type="EMBL" id="MCS5720273.1"/>
    </source>
</evidence>
<evidence type="ECO:0000313" key="6">
    <source>
        <dbReference type="Proteomes" id="UP001165584"/>
    </source>
</evidence>
<dbReference type="SUPFAM" id="SSF46894">
    <property type="entry name" value="C-terminal effector domain of the bipartite response regulators"/>
    <property type="match status" value="1"/>
</dbReference>
<proteinExistence type="predicted"/>
<sequence length="213" mass="22683">MPRRVAIVDDHEVVSLAIGALIASRPELEFAGAADTVPELLQRTALVDLVVLDLNLRDGSRPSHNVHALRSWGAGVLALTSGENPFLIREVSRSPSLGIVRKSAPAASILDAIGRAAAGEAVVTTEWAAAVDSDPDLRSAPLTARERQVLALYASGLGAKSVAVELGITENTVDDHIRRIRSVYRQLGRPANSKIDLYRRGMEDGFLPLPTGA</sequence>
<dbReference type="SUPFAM" id="SSF52172">
    <property type="entry name" value="CheY-like"/>
    <property type="match status" value="1"/>
</dbReference>
<dbReference type="SMART" id="SM00421">
    <property type="entry name" value="HTH_LUXR"/>
    <property type="match status" value="1"/>
</dbReference>
<feature type="domain" description="HTH luxR-type" evidence="3">
    <location>
        <begin position="135"/>
        <end position="205"/>
    </location>
</feature>
<keyword evidence="1" id="KW-0238">DNA-binding</keyword>
<dbReference type="InterPro" id="IPR011006">
    <property type="entry name" value="CheY-like_superfamily"/>
</dbReference>
<accession>A0ABT2GVU0</accession>
<dbReference type="InterPro" id="IPR001789">
    <property type="entry name" value="Sig_transdc_resp-reg_receiver"/>
</dbReference>
<dbReference type="Gene3D" id="3.40.50.2300">
    <property type="match status" value="1"/>
</dbReference>
<dbReference type="CDD" id="cd06170">
    <property type="entry name" value="LuxR_C_like"/>
    <property type="match status" value="1"/>
</dbReference>
<feature type="modified residue" description="4-aspartylphosphate" evidence="2">
    <location>
        <position position="53"/>
    </location>
</feature>